<evidence type="ECO:0000259" key="1">
    <source>
        <dbReference type="Pfam" id="PF01272"/>
    </source>
</evidence>
<proteinExistence type="predicted"/>
<reference evidence="2" key="1">
    <citation type="submission" date="2020-10" db="EMBL/GenBank/DDBJ databases">
        <authorList>
            <person name="Lu T."/>
            <person name="Wang Q."/>
            <person name="Han X."/>
        </authorList>
    </citation>
    <scope>NUCLEOTIDE SEQUENCE</scope>
    <source>
        <strain evidence="2">WQ 117</strain>
    </source>
</reference>
<keyword evidence="3" id="KW-1185">Reference proteome</keyword>
<protein>
    <submittedName>
        <fullName evidence="2">GreA/GreB family elongation factor</fullName>
    </submittedName>
</protein>
<feature type="domain" description="Transcription elongation factor GreA/GreB C-terminal" evidence="1">
    <location>
        <begin position="48"/>
        <end position="119"/>
    </location>
</feature>
<dbReference type="GO" id="GO:0006354">
    <property type="term" value="P:DNA-templated transcription elongation"/>
    <property type="evidence" value="ECO:0007669"/>
    <property type="project" value="TreeGrafter"/>
</dbReference>
<dbReference type="PANTHER" id="PTHR30437:SF5">
    <property type="entry name" value="REGULATOR OF NUCLEOSIDE DIPHOSPHATE KINASE"/>
    <property type="match status" value="1"/>
</dbReference>
<dbReference type="Gene3D" id="3.10.50.30">
    <property type="entry name" value="Transcription elongation factor, GreA/GreB, C-terminal domain"/>
    <property type="match status" value="1"/>
</dbReference>
<organism evidence="2 3">
    <name type="scientific">Faecalibacter rhinopitheci</name>
    <dbReference type="NCBI Taxonomy" id="2779678"/>
    <lineage>
        <taxon>Bacteria</taxon>
        <taxon>Pseudomonadati</taxon>
        <taxon>Bacteroidota</taxon>
        <taxon>Flavobacteriia</taxon>
        <taxon>Flavobacteriales</taxon>
        <taxon>Weeksellaceae</taxon>
        <taxon>Faecalibacter</taxon>
    </lineage>
</organism>
<evidence type="ECO:0000313" key="2">
    <source>
        <dbReference type="EMBL" id="MBF0597307.1"/>
    </source>
</evidence>
<dbReference type="GO" id="GO:0070063">
    <property type="term" value="F:RNA polymerase binding"/>
    <property type="evidence" value="ECO:0007669"/>
    <property type="project" value="InterPro"/>
</dbReference>
<keyword evidence="2" id="KW-0648">Protein biosynthesis</keyword>
<dbReference type="InterPro" id="IPR036953">
    <property type="entry name" value="GreA/GreB_C_sf"/>
</dbReference>
<dbReference type="GO" id="GO:0003677">
    <property type="term" value="F:DNA binding"/>
    <property type="evidence" value="ECO:0007669"/>
    <property type="project" value="InterPro"/>
</dbReference>
<dbReference type="RefSeq" id="WP_194182852.1">
    <property type="nucleotide sequence ID" value="NZ_JADGIK010000004.1"/>
</dbReference>
<dbReference type="Proteomes" id="UP000608754">
    <property type="component" value="Unassembled WGS sequence"/>
</dbReference>
<dbReference type="SUPFAM" id="SSF54534">
    <property type="entry name" value="FKBP-like"/>
    <property type="match status" value="1"/>
</dbReference>
<comment type="caution">
    <text evidence="2">The sequence shown here is derived from an EMBL/GenBank/DDBJ whole genome shotgun (WGS) entry which is preliminary data.</text>
</comment>
<dbReference type="EMBL" id="JADGIK010000004">
    <property type="protein sequence ID" value="MBF0597307.1"/>
    <property type="molecule type" value="Genomic_DNA"/>
</dbReference>
<dbReference type="InterPro" id="IPR023459">
    <property type="entry name" value="Tscrpt_elong_fac_GreA/B_fam"/>
</dbReference>
<keyword evidence="2" id="KW-0251">Elongation factor</keyword>
<dbReference type="GO" id="GO:0032784">
    <property type="term" value="P:regulation of DNA-templated transcription elongation"/>
    <property type="evidence" value="ECO:0007669"/>
    <property type="project" value="InterPro"/>
</dbReference>
<sequence>MSTNVILTTGIYDLLKDHLRRKKVTKEQEAILLAQLKSAKQVLRRDLPSDIVTVNTKIKVKELTENKEFDGLLVSPNKANYKKQKYSILSDLGLAILGKRVGETIDWPMADGVRKYQIVGSEPLS</sequence>
<name>A0A8J7FMU5_9FLAO</name>
<gene>
    <name evidence="2" type="ORF">IM532_07585</name>
</gene>
<dbReference type="PANTHER" id="PTHR30437">
    <property type="entry name" value="TRANSCRIPTION ELONGATION FACTOR GREA"/>
    <property type="match status" value="1"/>
</dbReference>
<dbReference type="GO" id="GO:0003746">
    <property type="term" value="F:translation elongation factor activity"/>
    <property type="evidence" value="ECO:0007669"/>
    <property type="project" value="UniProtKB-KW"/>
</dbReference>
<accession>A0A8J7FMU5</accession>
<evidence type="ECO:0000313" key="3">
    <source>
        <dbReference type="Proteomes" id="UP000608754"/>
    </source>
</evidence>
<dbReference type="Pfam" id="PF01272">
    <property type="entry name" value="GreA_GreB"/>
    <property type="match status" value="1"/>
</dbReference>
<dbReference type="AlphaFoldDB" id="A0A8J7FMU5"/>
<dbReference type="InterPro" id="IPR001437">
    <property type="entry name" value="Tscrpt_elong_fac_GreA/B_C"/>
</dbReference>